<name>C4J7X8_MAIZE</name>
<feature type="region of interest" description="Disordered" evidence="1">
    <location>
        <begin position="1"/>
        <end position="20"/>
    </location>
</feature>
<dbReference type="EMBL" id="BT086999">
    <property type="protein sequence ID" value="ACR37352.1"/>
    <property type="molecule type" value="mRNA"/>
</dbReference>
<feature type="compositionally biased region" description="Polar residues" evidence="1">
    <location>
        <begin position="1"/>
        <end position="14"/>
    </location>
</feature>
<dbReference type="EMBL" id="BT086925">
    <property type="protein sequence ID" value="ACR37278.1"/>
    <property type="molecule type" value="mRNA"/>
</dbReference>
<sequence length="20" mass="1796">MAGTGSCSPPMTGTSIGGPS</sequence>
<reference evidence="2" key="1">
    <citation type="journal article" date="2009" name="PLoS Genet.">
        <title>Sequencing, mapping, and analysis of 27,455 maize full-length cDNAs.</title>
        <authorList>
            <person name="Soderlund C."/>
            <person name="Descour A."/>
            <person name="Kudrna D."/>
            <person name="Bomhoff M."/>
            <person name="Boyd L."/>
            <person name="Currie J."/>
            <person name="Angelova A."/>
            <person name="Collura K."/>
            <person name="Wissotski M."/>
            <person name="Ashley E."/>
            <person name="Morrow D."/>
            <person name="Fernandes J."/>
            <person name="Walbot V."/>
            <person name="Yu Y."/>
        </authorList>
    </citation>
    <scope>NUCLEOTIDE SEQUENCE</scope>
    <source>
        <strain evidence="2">B73</strain>
    </source>
</reference>
<dbReference type="AlphaFoldDB" id="C4J7X8"/>
<protein>
    <submittedName>
        <fullName evidence="2">Uncharacterized protein</fullName>
    </submittedName>
</protein>
<organism evidence="2">
    <name type="scientific">Zea mays</name>
    <name type="common">Maize</name>
    <dbReference type="NCBI Taxonomy" id="4577"/>
    <lineage>
        <taxon>Eukaryota</taxon>
        <taxon>Viridiplantae</taxon>
        <taxon>Streptophyta</taxon>
        <taxon>Embryophyta</taxon>
        <taxon>Tracheophyta</taxon>
        <taxon>Spermatophyta</taxon>
        <taxon>Magnoliopsida</taxon>
        <taxon>Liliopsida</taxon>
        <taxon>Poales</taxon>
        <taxon>Poaceae</taxon>
        <taxon>PACMAD clade</taxon>
        <taxon>Panicoideae</taxon>
        <taxon>Andropogonodae</taxon>
        <taxon>Andropogoneae</taxon>
        <taxon>Tripsacinae</taxon>
        <taxon>Zea</taxon>
    </lineage>
</organism>
<accession>C4J7X8</accession>
<evidence type="ECO:0000256" key="1">
    <source>
        <dbReference type="SAM" id="MobiDB-lite"/>
    </source>
</evidence>
<evidence type="ECO:0000313" key="2">
    <source>
        <dbReference type="EMBL" id="ACR37278.1"/>
    </source>
</evidence>
<proteinExistence type="evidence at transcript level"/>